<dbReference type="PROSITE" id="PS50600">
    <property type="entry name" value="ULP_PROTEASE"/>
    <property type="match status" value="1"/>
</dbReference>
<evidence type="ECO:0000256" key="1">
    <source>
        <dbReference type="ARBA" id="ARBA00005234"/>
    </source>
</evidence>
<dbReference type="InterPro" id="IPR025476">
    <property type="entry name" value="Helitron_helicase-like"/>
</dbReference>
<organism evidence="8 9">
    <name type="scientific">Panagrolaimus davidi</name>
    <dbReference type="NCBI Taxonomy" id="227884"/>
    <lineage>
        <taxon>Eukaryota</taxon>
        <taxon>Metazoa</taxon>
        <taxon>Ecdysozoa</taxon>
        <taxon>Nematoda</taxon>
        <taxon>Chromadorea</taxon>
        <taxon>Rhabditida</taxon>
        <taxon>Tylenchina</taxon>
        <taxon>Panagrolaimomorpha</taxon>
        <taxon>Panagrolaimoidea</taxon>
        <taxon>Panagrolaimidae</taxon>
        <taxon>Panagrolaimus</taxon>
    </lineage>
</organism>
<keyword evidence="3" id="KW-0378">Hydrolase</keyword>
<feature type="chain" id="PRO_5037825712" evidence="6">
    <location>
        <begin position="24"/>
        <end position="1638"/>
    </location>
</feature>
<keyword evidence="4" id="KW-0175">Coiled coil</keyword>
<sequence>MFAYSILPLFNVAVFLIFSLNFSNNAPEIVKEKNYCILNIGGGKRRCNRDDEPSDAFEEPSFGYLKKNRKIFLLSEKKHKTVRDLYLDDNQVDALICGVAAFVSRKGIRKVSVLTSHFCTKLAADPETDPITYMHIYKSNFDILLAPIVEEEHWYVAAFYVDTKIVTVYDSLHWPVPSVFPRLKKCIESVLHLQFTLKNDNRNITKQQNGFDCGINAFRNAEEICFHGKCNLISPYYPEAERARAREILIKLTNKQITDEWVPRVVNSTDYTKLNKPTDEPQKEASDSDSDSIKTLDDKKTLQNTVPKADKKADEANICNIHVSIGCLNDPIQKMSIDDSVDVDEDNNFLTDEEKNETQQKVDQNFIDYCNRKRIRKDSDARKEFNAEKNAAKAKLAENEKLKVSKSETETIKPADDKSDKDDKEYEILSVDEEAALNKEVLETAAEFCNRKRIKNDTKGKAKHKQSAKDAKEKLANNEKAKEYMIKKIKSIKTEDGISDTVINYMEVDENVSQNSNLMTNAEEIKVQNDAKETFAAFCKRLKISTKKSRNKYNAAIKNAQDKLAENARLKECMKKRRLTESAEEKKDRLKKAAESMQTLRDNETEEEKSQRLQKKSEAMQKVRDNETDEDKSQRLIDDKTQKSIKRTINKLEKQEKLKKDRAERIAKIKELLPFVLKKAGEYTNVEPFKLGKRDKICKGCGAKHYRTEKRQKDGTYTSCCKQGKIKMEAGVADFPENLKDLMTKKHANKEYMKVFNANTRMINSSLSCAHMYAKNVNLAPGVPYLKIQGKVLHKMSRTYLPTNNNATFGGQNYIVDSADATIARVQAATKNNIKLNEDLMKELDETIREVNIFAKSFTMLKETMEKQKADEEATGEKPKELRLVFKGKPNAKRNYDRVEAENEIALVYTPGPDGEIPRDDIVIFDKKGGNNNTYEVLPEWDPRVEPLSYTLFYPNGKGDFYSTDRKNDPNEPTSGKLTEREYYAYKINERCEEVYGFNPILYGGKLFLQYLCDAWAKVEGSRLRYLTVNQKKLKVASYKDVQEHLNQQAAKLGRAPGSVKILPSTFYGGPRYLRELCSDAISMVDEFGKPTALVTMTVNPEDEDIIMNIYEDQKAWERPDIVNSCFYQKLHELIRIIEKEQIFGPVECSVVCIEFQKRGLPHCHCAFTLKEKWDTVEKVDAYIRAYLPPMSQEEAEERGEIYDEDYANYVKKFMIHTPCGAHNPNAPCMVDGKCKRNFPRPFLEDTVMDDNGFTRPKRPDNGRSFKMKVKGNEIDVDNRWVVPHNPYLLKYMRSHINVEAINSIATVFYVFKYMFKGDDKAFVEMNEFIDNEMVQALNYDEIKSYEDFRYISATEAHWRLSDFWMYRLSHSVDRLAVHLENEQSLYMGEDADDEEMQKAKDKDSKLMAFFKVNQEREKEIANVKEQIENLKAEGKSINHIKVPEKILYNKIGVDHVWDAKNAKWNPRKKTTKPKICRLYNVNPKRTNCFYLRRLLMAVPGPTSFKDLRTVDGVEYPTNCEQKLIVSIAVAVLCGVLLFCYPKYSFHFFKSECPNLISLAEKCHGSKNVTLDEFRASMRKYADLKNICHRNDMLVDKNFDEIMYKIVFNFETYHASCEWACKSGIRNPAEKPGRGRPR</sequence>
<feature type="compositionally biased region" description="Basic and acidic residues" evidence="5">
    <location>
        <begin position="608"/>
        <end position="639"/>
    </location>
</feature>
<accession>A0A914PD09</accession>
<keyword evidence="2" id="KW-0645">Protease</keyword>
<feature type="coiled-coil region" evidence="4">
    <location>
        <begin position="1414"/>
        <end position="1441"/>
    </location>
</feature>
<feature type="region of interest" description="Disordered" evidence="5">
    <location>
        <begin position="271"/>
        <end position="299"/>
    </location>
</feature>
<dbReference type="PANTHER" id="PTHR45786:SF74">
    <property type="entry name" value="ATP-DEPENDENT DNA HELICASE"/>
    <property type="match status" value="1"/>
</dbReference>
<feature type="domain" description="Ubiquitin-like protease family profile" evidence="7">
    <location>
        <begin position="64"/>
        <end position="224"/>
    </location>
</feature>
<feature type="region of interest" description="Disordered" evidence="5">
    <location>
        <begin position="579"/>
        <end position="639"/>
    </location>
</feature>
<comment type="similarity">
    <text evidence="1">Belongs to the peptidase C48 family.</text>
</comment>
<proteinExistence type="inferred from homology"/>
<evidence type="ECO:0000313" key="9">
    <source>
        <dbReference type="WBParaSite" id="PDA_v2.g15510.t1"/>
    </source>
</evidence>
<dbReference type="GO" id="GO:0008234">
    <property type="term" value="F:cysteine-type peptidase activity"/>
    <property type="evidence" value="ECO:0007669"/>
    <property type="project" value="InterPro"/>
</dbReference>
<evidence type="ECO:0000256" key="3">
    <source>
        <dbReference type="ARBA" id="ARBA00022801"/>
    </source>
</evidence>
<name>A0A914PD09_9BILA</name>
<dbReference type="SUPFAM" id="SSF54001">
    <property type="entry name" value="Cysteine proteinases"/>
    <property type="match status" value="1"/>
</dbReference>
<evidence type="ECO:0000256" key="5">
    <source>
        <dbReference type="SAM" id="MobiDB-lite"/>
    </source>
</evidence>
<feature type="region of interest" description="Disordered" evidence="5">
    <location>
        <begin position="400"/>
        <end position="424"/>
    </location>
</feature>
<dbReference type="Proteomes" id="UP000887578">
    <property type="component" value="Unplaced"/>
</dbReference>
<evidence type="ECO:0000256" key="4">
    <source>
        <dbReference type="SAM" id="Coils"/>
    </source>
</evidence>
<dbReference type="PANTHER" id="PTHR45786">
    <property type="entry name" value="DNA BINDING PROTEIN-LIKE"/>
    <property type="match status" value="1"/>
</dbReference>
<keyword evidence="6" id="KW-0732">Signal</keyword>
<feature type="compositionally biased region" description="Basic and acidic residues" evidence="5">
    <location>
        <begin position="579"/>
        <end position="594"/>
    </location>
</feature>
<feature type="signal peptide" evidence="6">
    <location>
        <begin position="1"/>
        <end position="23"/>
    </location>
</feature>
<keyword evidence="8" id="KW-1185">Reference proteome</keyword>
<dbReference type="Pfam" id="PF14214">
    <property type="entry name" value="Helitron_like_N"/>
    <property type="match status" value="1"/>
</dbReference>
<evidence type="ECO:0000256" key="2">
    <source>
        <dbReference type="ARBA" id="ARBA00022670"/>
    </source>
</evidence>
<dbReference type="InterPro" id="IPR038765">
    <property type="entry name" value="Papain-like_cys_pep_sf"/>
</dbReference>
<dbReference type="Gene3D" id="3.40.395.10">
    <property type="entry name" value="Adenoviral Proteinase, Chain A"/>
    <property type="match status" value="1"/>
</dbReference>
<dbReference type="InterPro" id="IPR003653">
    <property type="entry name" value="Peptidase_C48_C"/>
</dbReference>
<feature type="compositionally biased region" description="Basic and acidic residues" evidence="5">
    <location>
        <begin position="276"/>
        <end position="299"/>
    </location>
</feature>
<evidence type="ECO:0000259" key="7">
    <source>
        <dbReference type="PROSITE" id="PS50600"/>
    </source>
</evidence>
<dbReference type="WBParaSite" id="PDA_v2.g15510.t1">
    <property type="protein sequence ID" value="PDA_v2.g15510.t1"/>
    <property type="gene ID" value="PDA_v2.g15510"/>
</dbReference>
<reference evidence="9" key="1">
    <citation type="submission" date="2022-11" db="UniProtKB">
        <authorList>
            <consortium name="WormBaseParasite"/>
        </authorList>
    </citation>
    <scope>IDENTIFICATION</scope>
</reference>
<protein>
    <submittedName>
        <fullName evidence="9">Ubiquitin-like protease family profile domain-containing protein</fullName>
    </submittedName>
</protein>
<dbReference type="GO" id="GO:0006508">
    <property type="term" value="P:proteolysis"/>
    <property type="evidence" value="ECO:0007669"/>
    <property type="project" value="UniProtKB-KW"/>
</dbReference>
<evidence type="ECO:0000256" key="6">
    <source>
        <dbReference type="SAM" id="SignalP"/>
    </source>
</evidence>
<evidence type="ECO:0000313" key="8">
    <source>
        <dbReference type="Proteomes" id="UP000887578"/>
    </source>
</evidence>